<dbReference type="PANTHER" id="PTHR38011:SF7">
    <property type="entry name" value="2,5-DIAMINO-6-RIBOSYLAMINO-4(3H)-PYRIMIDINONE 5'-PHOSPHATE REDUCTASE"/>
    <property type="match status" value="1"/>
</dbReference>
<keyword evidence="6" id="KW-0686">Riboflavin biosynthesis</keyword>
<protein>
    <recommendedName>
        <fullName evidence="5">2,5-diamino-6-ribosylamino-4(3H)-pyrimidinone 5'-phosphate reductase</fullName>
        <ecNumber evidence="4">1.1.1.302</ecNumber>
    </recommendedName>
    <alternativeName>
        <fullName evidence="10">2,5-diamino-6-(5-phospho-D-ribosylamino)pyrimidin-4(3H)-one reductase</fullName>
    </alternativeName>
    <alternativeName>
        <fullName evidence="9">2,5-diamino-6-ribitylamino-4(3H)-pyrimidinone 5'-phosphate synthase</fullName>
    </alternativeName>
</protein>
<keyword evidence="8 14" id="KW-0560">Oxidoreductase</keyword>
<dbReference type="GO" id="GO:0016491">
    <property type="term" value="F:oxidoreductase activity"/>
    <property type="evidence" value="ECO:0007669"/>
    <property type="project" value="UniProtKB-KW"/>
</dbReference>
<comment type="function">
    <text evidence="1">Catalyzes an early step in riboflavin biosynthesis, the NADPH-dependent reduction of the ribose side chain of 2,5-diamino-6-ribosylamino-4(3H)-pyrimidinone 5'-phosphate, yielding 2,5-diamino-6-ribitylamino-4(3H)-pyrimidinone 5'-phosphate.</text>
</comment>
<dbReference type="SUPFAM" id="SSF53597">
    <property type="entry name" value="Dihydrofolate reductase-like"/>
    <property type="match status" value="1"/>
</dbReference>
<comment type="catalytic activity">
    <reaction evidence="12">
        <text>2,5-diamino-6-(1-D-ribitylamino)pyrimidin-4(3H)-one 5'-phosphate + NADP(+) = 2,5-diamino-6-(1-D-ribosylamino)pyrimidin-4(3H)-one 5'-phosphate + NADPH + H(+)</text>
        <dbReference type="Rhea" id="RHEA:27278"/>
        <dbReference type="ChEBI" id="CHEBI:15378"/>
        <dbReference type="ChEBI" id="CHEBI:57783"/>
        <dbReference type="ChEBI" id="CHEBI:58349"/>
        <dbReference type="ChEBI" id="CHEBI:58890"/>
        <dbReference type="ChEBI" id="CHEBI:59545"/>
        <dbReference type="EC" id="1.1.1.302"/>
    </reaction>
</comment>
<evidence type="ECO:0000256" key="1">
    <source>
        <dbReference type="ARBA" id="ARBA00003555"/>
    </source>
</evidence>
<evidence type="ECO:0000256" key="8">
    <source>
        <dbReference type="ARBA" id="ARBA00023002"/>
    </source>
</evidence>
<dbReference type="InterPro" id="IPR050765">
    <property type="entry name" value="Riboflavin_Biosynth_HTPR"/>
</dbReference>
<feature type="domain" description="Bacterial bifunctional deaminase-reductase C-terminal" evidence="13">
    <location>
        <begin position="51"/>
        <end position="297"/>
    </location>
</feature>
<name>A0ABP0DP95_9PEZI</name>
<dbReference type="Proteomes" id="UP001642502">
    <property type="component" value="Unassembled WGS sequence"/>
</dbReference>
<evidence type="ECO:0000256" key="2">
    <source>
        <dbReference type="ARBA" id="ARBA00005104"/>
    </source>
</evidence>
<evidence type="ECO:0000256" key="4">
    <source>
        <dbReference type="ARBA" id="ARBA00012851"/>
    </source>
</evidence>
<comment type="caution">
    <text evidence="14">The sequence shown here is derived from an EMBL/GenBank/DDBJ whole genome shotgun (WGS) entry which is preliminary data.</text>
</comment>
<dbReference type="Pfam" id="PF01872">
    <property type="entry name" value="RibD_C"/>
    <property type="match status" value="1"/>
</dbReference>
<dbReference type="Gene3D" id="3.40.430.10">
    <property type="entry name" value="Dihydrofolate Reductase, subunit A"/>
    <property type="match status" value="1"/>
</dbReference>
<evidence type="ECO:0000256" key="3">
    <source>
        <dbReference type="ARBA" id="ARBA00009723"/>
    </source>
</evidence>
<dbReference type="InterPro" id="IPR024072">
    <property type="entry name" value="DHFR-like_dom_sf"/>
</dbReference>
<comment type="similarity">
    <text evidence="3">Belongs to the HTP reductase family.</text>
</comment>
<evidence type="ECO:0000256" key="6">
    <source>
        <dbReference type="ARBA" id="ARBA00022619"/>
    </source>
</evidence>
<dbReference type="EMBL" id="CAWUON010000041">
    <property type="protein sequence ID" value="CAK7268885.1"/>
    <property type="molecule type" value="Genomic_DNA"/>
</dbReference>
<evidence type="ECO:0000313" key="14">
    <source>
        <dbReference type="EMBL" id="CAK7268885.1"/>
    </source>
</evidence>
<organism evidence="14 15">
    <name type="scientific">Sporothrix epigloea</name>
    <dbReference type="NCBI Taxonomy" id="1892477"/>
    <lineage>
        <taxon>Eukaryota</taxon>
        <taxon>Fungi</taxon>
        <taxon>Dikarya</taxon>
        <taxon>Ascomycota</taxon>
        <taxon>Pezizomycotina</taxon>
        <taxon>Sordariomycetes</taxon>
        <taxon>Sordariomycetidae</taxon>
        <taxon>Ophiostomatales</taxon>
        <taxon>Ophiostomataceae</taxon>
        <taxon>Sporothrix</taxon>
    </lineage>
</organism>
<evidence type="ECO:0000256" key="5">
    <source>
        <dbReference type="ARBA" id="ARBA00015035"/>
    </source>
</evidence>
<keyword evidence="7" id="KW-0521">NADP</keyword>
<keyword evidence="15" id="KW-1185">Reference proteome</keyword>
<accession>A0ABP0DP95</accession>
<evidence type="ECO:0000256" key="7">
    <source>
        <dbReference type="ARBA" id="ARBA00022857"/>
    </source>
</evidence>
<evidence type="ECO:0000256" key="12">
    <source>
        <dbReference type="ARBA" id="ARBA00049020"/>
    </source>
</evidence>
<dbReference type="EC" id="1.1.1.302" evidence="4"/>
<sequence length="305" mass="32095">MSAVLHFSAADAARIEPYLPPPSLSGSHSAALLASSVSSVSSAQSTDRVRPFVTLTFATSLDSSLALAPGVRTALSGPQSKAMTHYLRSRHDAILVGVGTAEADDPALNCRIAAADTVGAELSDPSSISTRQPRPIIVDPHDRWLLTHNSRVLATQRCGLGLAPYIITAVSEPDETKRQLLERHGGKYITLNAISGSSDSGQKGAARFCWKDVLTCLARNGLGSIMIEGGGTVINTLLAPENSPLVDSVIITIAPTWLGRGGVVVSPDRVYDNSNNATAAARLVDVKWQQIGDDAVLCGRLNCHI</sequence>
<dbReference type="PANTHER" id="PTHR38011">
    <property type="entry name" value="DIHYDROFOLATE REDUCTASE FAMILY PROTEIN (AFU_ORTHOLOGUE AFUA_8G06820)"/>
    <property type="match status" value="1"/>
</dbReference>
<evidence type="ECO:0000256" key="10">
    <source>
        <dbReference type="ARBA" id="ARBA00031630"/>
    </source>
</evidence>
<evidence type="ECO:0000256" key="9">
    <source>
        <dbReference type="ARBA" id="ARBA00030073"/>
    </source>
</evidence>
<proteinExistence type="inferred from homology"/>
<reference evidence="14 15" key="1">
    <citation type="submission" date="2024-01" db="EMBL/GenBank/DDBJ databases">
        <authorList>
            <person name="Allen C."/>
            <person name="Tagirdzhanova G."/>
        </authorList>
    </citation>
    <scope>NUCLEOTIDE SEQUENCE [LARGE SCALE GENOMIC DNA]</scope>
    <source>
        <strain evidence="14 15">CBS 119000</strain>
    </source>
</reference>
<comment type="catalytic activity">
    <reaction evidence="11">
        <text>2,5-diamino-6-(1-D-ribitylamino)pyrimidin-4(3H)-one 5'-phosphate + NAD(+) = 2,5-diamino-6-(1-D-ribosylamino)pyrimidin-4(3H)-one 5'-phosphate + NADH + H(+)</text>
        <dbReference type="Rhea" id="RHEA:27274"/>
        <dbReference type="ChEBI" id="CHEBI:15378"/>
        <dbReference type="ChEBI" id="CHEBI:57540"/>
        <dbReference type="ChEBI" id="CHEBI:57945"/>
        <dbReference type="ChEBI" id="CHEBI:58890"/>
        <dbReference type="ChEBI" id="CHEBI:59545"/>
        <dbReference type="EC" id="1.1.1.302"/>
    </reaction>
</comment>
<evidence type="ECO:0000313" key="15">
    <source>
        <dbReference type="Proteomes" id="UP001642502"/>
    </source>
</evidence>
<gene>
    <name evidence="14" type="primary">RIB7</name>
    <name evidence="14" type="ORF">SEPCBS119000_003288</name>
</gene>
<evidence type="ECO:0000256" key="11">
    <source>
        <dbReference type="ARBA" id="ARBA00047550"/>
    </source>
</evidence>
<dbReference type="InterPro" id="IPR002734">
    <property type="entry name" value="RibDG_C"/>
</dbReference>
<evidence type="ECO:0000259" key="13">
    <source>
        <dbReference type="Pfam" id="PF01872"/>
    </source>
</evidence>
<comment type="pathway">
    <text evidence="2">Cofactor biosynthesis; riboflavin biosynthesis.</text>
</comment>